<organism evidence="11 12">
    <name type="scientific">Acholeplasma oculi</name>
    <dbReference type="NCBI Taxonomy" id="35623"/>
    <lineage>
        <taxon>Bacteria</taxon>
        <taxon>Bacillati</taxon>
        <taxon>Mycoplasmatota</taxon>
        <taxon>Mollicutes</taxon>
        <taxon>Acholeplasmatales</taxon>
        <taxon>Acholeplasmataceae</taxon>
        <taxon>Acholeplasma</taxon>
    </lineage>
</organism>
<evidence type="ECO:0000256" key="9">
    <source>
        <dbReference type="RuleBase" id="RU000673"/>
    </source>
</evidence>
<dbReference type="PANTHER" id="PTHR17224">
    <property type="entry name" value="PEPTIDYL-TRNA HYDROLASE"/>
    <property type="match status" value="1"/>
</dbReference>
<evidence type="ECO:0000256" key="4">
    <source>
        <dbReference type="ARBA" id="ARBA00022884"/>
    </source>
</evidence>
<dbReference type="CDD" id="cd00462">
    <property type="entry name" value="PTH"/>
    <property type="match status" value="1"/>
</dbReference>
<reference evidence="12" key="1">
    <citation type="submission" date="2014-05" db="EMBL/GenBank/DDBJ databases">
        <authorList>
            <person name="Kube M."/>
        </authorList>
    </citation>
    <scope>NUCLEOTIDE SEQUENCE [LARGE SCALE GENOMIC DNA]</scope>
</reference>
<sequence length="190" mass="21797">MKLIVGLGNPGIEYRETRHNIGFITIDNLLNTYQLELKVDQKLKSALVKTKINQEDVIIAKPLTYMNLSGDAVSLLMNYYKVDISDILIISDDIQLETGRMRYRKSGSHGGQNGLKDIILKLSSNQFKRLRIGIGMKTHIDMKDYVLGKFTKQEKEVLEQTIQRAVESIDLWIKNMSFDQIMTNYNTPQV</sequence>
<dbReference type="FunFam" id="3.40.50.1470:FF:000001">
    <property type="entry name" value="Peptidyl-tRNA hydrolase"/>
    <property type="match status" value="1"/>
</dbReference>
<gene>
    <name evidence="8 11" type="primary">pth</name>
    <name evidence="11" type="ORF">Aocu_14330</name>
</gene>
<feature type="binding site" evidence="8">
    <location>
        <position position="14"/>
    </location>
    <ligand>
        <name>tRNA</name>
        <dbReference type="ChEBI" id="CHEBI:17843"/>
    </ligand>
</feature>
<keyword evidence="8" id="KW-0963">Cytoplasm</keyword>
<name>A0A061AIP4_9MOLU</name>
<proteinExistence type="inferred from homology"/>
<dbReference type="GO" id="GO:0005737">
    <property type="term" value="C:cytoplasm"/>
    <property type="evidence" value="ECO:0007669"/>
    <property type="project" value="UniProtKB-SubCell"/>
</dbReference>
<evidence type="ECO:0000256" key="8">
    <source>
        <dbReference type="HAMAP-Rule" id="MF_00083"/>
    </source>
</evidence>
<dbReference type="GO" id="GO:0004045">
    <property type="term" value="F:peptidyl-tRNA hydrolase activity"/>
    <property type="evidence" value="ECO:0007669"/>
    <property type="project" value="UniProtKB-UniRule"/>
</dbReference>
<accession>A0A061AIP4</accession>
<evidence type="ECO:0000256" key="6">
    <source>
        <dbReference type="ARBA" id="ARBA00048707"/>
    </source>
</evidence>
<dbReference type="RefSeq" id="WP_045749912.1">
    <property type="nucleotide sequence ID" value="NZ_FUZK01000004.1"/>
</dbReference>
<feature type="binding site" evidence="8">
    <location>
        <position position="65"/>
    </location>
    <ligand>
        <name>tRNA</name>
        <dbReference type="ChEBI" id="CHEBI:17843"/>
    </ligand>
</feature>
<keyword evidence="2 8" id="KW-0820">tRNA-binding</keyword>
<comment type="catalytic activity">
    <reaction evidence="6 8 9">
        <text>an N-acyl-L-alpha-aminoacyl-tRNA + H2O = an N-acyl-L-amino acid + a tRNA + H(+)</text>
        <dbReference type="Rhea" id="RHEA:54448"/>
        <dbReference type="Rhea" id="RHEA-COMP:10123"/>
        <dbReference type="Rhea" id="RHEA-COMP:13883"/>
        <dbReference type="ChEBI" id="CHEBI:15377"/>
        <dbReference type="ChEBI" id="CHEBI:15378"/>
        <dbReference type="ChEBI" id="CHEBI:59874"/>
        <dbReference type="ChEBI" id="CHEBI:78442"/>
        <dbReference type="ChEBI" id="CHEBI:138191"/>
        <dbReference type="EC" id="3.1.1.29"/>
    </reaction>
</comment>
<dbReference type="GO" id="GO:0072344">
    <property type="term" value="P:rescue of stalled ribosome"/>
    <property type="evidence" value="ECO:0007669"/>
    <property type="project" value="UniProtKB-UniRule"/>
</dbReference>
<dbReference type="KEGG" id="aoc:Aocu_14330"/>
<feature type="site" description="Stabilizes the basic form of H active site to accept a proton" evidence="8">
    <location>
        <position position="92"/>
    </location>
</feature>
<dbReference type="EMBL" id="LK028559">
    <property type="protein sequence ID" value="CDR31506.1"/>
    <property type="molecule type" value="Genomic_DNA"/>
</dbReference>
<comment type="similarity">
    <text evidence="5 8 10">Belongs to the PTH family.</text>
</comment>
<dbReference type="Gene3D" id="3.40.50.1470">
    <property type="entry name" value="Peptidyl-tRNA hydrolase"/>
    <property type="match status" value="1"/>
</dbReference>
<evidence type="ECO:0000256" key="5">
    <source>
        <dbReference type="ARBA" id="ARBA00038063"/>
    </source>
</evidence>
<dbReference type="InterPro" id="IPR001328">
    <property type="entry name" value="Pept_tRNA_hydro"/>
</dbReference>
<comment type="function">
    <text evidence="8">Catalyzes the release of premature peptidyl moieties from peptidyl-tRNA molecules trapped in stalled 50S ribosomal subunits, and thus maintains levels of free tRNAs and 50S ribosomes.</text>
</comment>
<evidence type="ECO:0000313" key="12">
    <source>
        <dbReference type="Proteomes" id="UP000032434"/>
    </source>
</evidence>
<evidence type="ECO:0000313" key="11">
    <source>
        <dbReference type="EMBL" id="CDR31506.1"/>
    </source>
</evidence>
<dbReference type="NCBIfam" id="TIGR00447">
    <property type="entry name" value="pth"/>
    <property type="match status" value="1"/>
</dbReference>
<feature type="active site" description="Proton acceptor" evidence="8">
    <location>
        <position position="19"/>
    </location>
</feature>
<protein>
    <recommendedName>
        <fullName evidence="7 8">Peptidyl-tRNA hydrolase</fullName>
        <shortName evidence="8">Pth</shortName>
        <ecNumber evidence="1 8">3.1.1.29</ecNumber>
    </recommendedName>
</protein>
<dbReference type="PROSITE" id="PS01195">
    <property type="entry name" value="PEPT_TRNA_HYDROL_1"/>
    <property type="match status" value="1"/>
</dbReference>
<feature type="site" description="Discriminates between blocked and unblocked aminoacyl-tRNA" evidence="8">
    <location>
        <position position="9"/>
    </location>
</feature>
<feature type="binding site" evidence="8">
    <location>
        <position position="113"/>
    </location>
    <ligand>
        <name>tRNA</name>
        <dbReference type="ChEBI" id="CHEBI:17843"/>
    </ligand>
</feature>
<dbReference type="HAMAP" id="MF_00083">
    <property type="entry name" value="Pept_tRNA_hydro_bact"/>
    <property type="match status" value="1"/>
</dbReference>
<dbReference type="GO" id="GO:0006515">
    <property type="term" value="P:protein quality control for misfolded or incompletely synthesized proteins"/>
    <property type="evidence" value="ECO:0007669"/>
    <property type="project" value="UniProtKB-UniRule"/>
</dbReference>
<dbReference type="InterPro" id="IPR036416">
    <property type="entry name" value="Pept_tRNA_hydro_sf"/>
</dbReference>
<dbReference type="PATRIC" id="fig|35623.3.peg.1434"/>
<evidence type="ECO:0000256" key="7">
    <source>
        <dbReference type="ARBA" id="ARBA00050038"/>
    </source>
</evidence>
<dbReference type="Proteomes" id="UP000032434">
    <property type="component" value="Chromosome 1"/>
</dbReference>
<keyword evidence="4 8" id="KW-0694">RNA-binding</keyword>
<dbReference type="PANTHER" id="PTHR17224:SF1">
    <property type="entry name" value="PEPTIDYL-TRNA HYDROLASE"/>
    <property type="match status" value="1"/>
</dbReference>
<dbReference type="AlphaFoldDB" id="A0A061AIP4"/>
<dbReference type="InParanoid" id="A0A061AIP4"/>
<keyword evidence="12" id="KW-1185">Reference proteome</keyword>
<evidence type="ECO:0000256" key="1">
    <source>
        <dbReference type="ARBA" id="ARBA00013260"/>
    </source>
</evidence>
<comment type="subunit">
    <text evidence="8">Monomer.</text>
</comment>
<comment type="function">
    <text evidence="8">Hydrolyzes ribosome-free peptidyl-tRNAs (with 1 or more amino acids incorporated), which drop off the ribosome during protein synthesis, or as a result of ribosome stalling.</text>
</comment>
<dbReference type="EC" id="3.1.1.29" evidence="1 8"/>
<evidence type="ECO:0000256" key="3">
    <source>
        <dbReference type="ARBA" id="ARBA00022801"/>
    </source>
</evidence>
<evidence type="ECO:0000256" key="2">
    <source>
        <dbReference type="ARBA" id="ARBA00022555"/>
    </source>
</evidence>
<evidence type="ECO:0000256" key="10">
    <source>
        <dbReference type="RuleBase" id="RU004320"/>
    </source>
</evidence>
<feature type="binding site" evidence="8">
    <location>
        <position position="67"/>
    </location>
    <ligand>
        <name>tRNA</name>
        <dbReference type="ChEBI" id="CHEBI:17843"/>
    </ligand>
</feature>
<dbReference type="GO" id="GO:0000049">
    <property type="term" value="F:tRNA binding"/>
    <property type="evidence" value="ECO:0007669"/>
    <property type="project" value="UniProtKB-UniRule"/>
</dbReference>
<dbReference type="STRING" id="35623.Aocu_14330"/>
<keyword evidence="3 8" id="KW-0378">Hydrolase</keyword>
<dbReference type="HOGENOM" id="CLU_062456_4_1_14"/>
<dbReference type="SUPFAM" id="SSF53178">
    <property type="entry name" value="Peptidyl-tRNA hydrolase-like"/>
    <property type="match status" value="1"/>
</dbReference>
<dbReference type="FunCoup" id="A0A061AIP4">
    <property type="interactions" value="279"/>
</dbReference>
<comment type="subcellular location">
    <subcellularLocation>
        <location evidence="8">Cytoplasm</location>
    </subcellularLocation>
</comment>
<dbReference type="Pfam" id="PF01195">
    <property type="entry name" value="Pept_tRNA_hydro"/>
    <property type="match status" value="1"/>
</dbReference>
<dbReference type="OrthoDB" id="9800507at2"/>
<dbReference type="InterPro" id="IPR018171">
    <property type="entry name" value="Pept_tRNA_hydro_CS"/>
</dbReference>